<dbReference type="EMBL" id="QJKI01000007">
    <property type="protein sequence ID" value="PXX79320.1"/>
    <property type="molecule type" value="Genomic_DNA"/>
</dbReference>
<dbReference type="SUPFAM" id="SSF109604">
    <property type="entry name" value="HD-domain/PDEase-like"/>
    <property type="match status" value="1"/>
</dbReference>
<dbReference type="InterPro" id="IPR037522">
    <property type="entry name" value="HD_GYP_dom"/>
</dbReference>
<keyword evidence="3" id="KW-1185">Reference proteome</keyword>
<dbReference type="GO" id="GO:0008081">
    <property type="term" value="F:phosphoric diester hydrolase activity"/>
    <property type="evidence" value="ECO:0007669"/>
    <property type="project" value="UniProtKB-ARBA"/>
</dbReference>
<dbReference type="Gene3D" id="1.10.3210.10">
    <property type="entry name" value="Hypothetical protein af1432"/>
    <property type="match status" value="1"/>
</dbReference>
<dbReference type="PANTHER" id="PTHR43155:SF2">
    <property type="entry name" value="CYCLIC DI-GMP PHOSPHODIESTERASE PA4108"/>
    <property type="match status" value="1"/>
</dbReference>
<organism evidence="2 3">
    <name type="scientific">Rivihabitans pingtungensis</name>
    <dbReference type="NCBI Taxonomy" id="1054498"/>
    <lineage>
        <taxon>Bacteria</taxon>
        <taxon>Pseudomonadati</taxon>
        <taxon>Pseudomonadota</taxon>
        <taxon>Betaproteobacteria</taxon>
        <taxon>Neisseriales</taxon>
        <taxon>Aquaspirillaceae</taxon>
        <taxon>Rivihabitans</taxon>
    </lineage>
</organism>
<proteinExistence type="predicted"/>
<comment type="caution">
    <text evidence="2">The sequence shown here is derived from an EMBL/GenBank/DDBJ whole genome shotgun (WGS) entry which is preliminary data.</text>
</comment>
<dbReference type="InterPro" id="IPR003607">
    <property type="entry name" value="HD/PDEase_dom"/>
</dbReference>
<dbReference type="Proteomes" id="UP000247555">
    <property type="component" value="Unassembled WGS sequence"/>
</dbReference>
<dbReference type="AlphaFoldDB" id="A0A318KNW7"/>
<dbReference type="PROSITE" id="PS51832">
    <property type="entry name" value="HD_GYP"/>
    <property type="match status" value="1"/>
</dbReference>
<feature type="domain" description="HD-GYP" evidence="1">
    <location>
        <begin position="111"/>
        <end position="305"/>
    </location>
</feature>
<accession>A0A318KNW7</accession>
<reference evidence="2 3" key="1">
    <citation type="submission" date="2018-05" db="EMBL/GenBank/DDBJ databases">
        <title>Genomic Encyclopedia of Type Strains, Phase IV (KMG-IV): sequencing the most valuable type-strain genomes for metagenomic binning, comparative biology and taxonomic classification.</title>
        <authorList>
            <person name="Goeker M."/>
        </authorList>
    </citation>
    <scope>NUCLEOTIDE SEQUENCE [LARGE SCALE GENOMIC DNA]</scope>
    <source>
        <strain evidence="2 3">DSM 29661</strain>
    </source>
</reference>
<name>A0A318KNW7_9NEIS</name>
<dbReference type="PANTHER" id="PTHR43155">
    <property type="entry name" value="CYCLIC DI-GMP PHOSPHODIESTERASE PA4108-RELATED"/>
    <property type="match status" value="1"/>
</dbReference>
<evidence type="ECO:0000259" key="1">
    <source>
        <dbReference type="PROSITE" id="PS51832"/>
    </source>
</evidence>
<evidence type="ECO:0000313" key="3">
    <source>
        <dbReference type="Proteomes" id="UP000247555"/>
    </source>
</evidence>
<dbReference type="CDD" id="cd00077">
    <property type="entry name" value="HDc"/>
    <property type="match status" value="1"/>
</dbReference>
<evidence type="ECO:0000313" key="2">
    <source>
        <dbReference type="EMBL" id="PXX79320.1"/>
    </source>
</evidence>
<dbReference type="Pfam" id="PF13487">
    <property type="entry name" value="HD_5"/>
    <property type="match status" value="1"/>
</dbReference>
<protein>
    <submittedName>
        <fullName evidence="2">HD domain-containing protein</fullName>
    </submittedName>
</protein>
<gene>
    <name evidence="2" type="ORF">DFR34_10776</name>
</gene>
<sequence length="374" mass="42264">MEELEPRHLMVGVPLPWDIYTKGNRLILRKGNMILNDKQRDQLLKLGLYVRSVATPEDYTAPKPVNEPFNPFRRLDQVYASLDAMLARPASFRHEFGKRIRSLAVVVDETVQKAPDACIGSIFLLPFTNYSSAHSLHVSILLAILMQRLGLTLPERISLLSAALTMNIGMYEVQNQLYHQALPLSDNQRMEIDHHPEESVRILQDCFVGDELWLRVVLEHHENWEGSGYPYRMTKEEIHPLSHLLYLADVVGAKLTPRRYRDPVRPNVALSQVFMNRGKSIDMQYAALLVKELGIYPPGSYVRIRNGDVALVTHRGANASTPRVMSIASGQGMPYAMPIPRDTRSAEFGIETSLPAADSIKITNLSKIWGYVLA</sequence>